<feature type="non-terminal residue" evidence="2">
    <location>
        <position position="235"/>
    </location>
</feature>
<evidence type="ECO:0000313" key="3">
    <source>
        <dbReference type="Proteomes" id="UP000574390"/>
    </source>
</evidence>
<feature type="domain" description="Core-binding (CB)" evidence="1">
    <location>
        <begin position="173"/>
        <end position="235"/>
    </location>
</feature>
<comment type="caution">
    <text evidence="2">The sequence shown here is derived from an EMBL/GenBank/DDBJ whole genome shotgun (WGS) entry which is preliminary data.</text>
</comment>
<proteinExistence type="predicted"/>
<feature type="non-terminal residue" evidence="2">
    <location>
        <position position="1"/>
    </location>
</feature>
<evidence type="ECO:0000259" key="1">
    <source>
        <dbReference type="PROSITE" id="PS51900"/>
    </source>
</evidence>
<dbReference type="InterPro" id="IPR044068">
    <property type="entry name" value="CB"/>
</dbReference>
<evidence type="ECO:0000313" key="2">
    <source>
        <dbReference type="EMBL" id="KAF4740136.1"/>
    </source>
</evidence>
<name>A0A7J6T6T1_PEROL</name>
<accession>A0A7J6T6T1</accession>
<dbReference type="PROSITE" id="PS51900">
    <property type="entry name" value="CB"/>
    <property type="match status" value="1"/>
</dbReference>
<gene>
    <name evidence="2" type="ORF">FOZ62_009324</name>
</gene>
<reference evidence="2 3" key="1">
    <citation type="submission" date="2020-04" db="EMBL/GenBank/DDBJ databases">
        <title>Perkinsus olseni comparative genomics.</title>
        <authorList>
            <person name="Bogema D.R."/>
        </authorList>
    </citation>
    <scope>NUCLEOTIDE SEQUENCE [LARGE SCALE GENOMIC DNA]</scope>
    <source>
        <strain evidence="2">ATCC PRA-205</strain>
    </source>
</reference>
<dbReference type="EMBL" id="JABANM010009943">
    <property type="protein sequence ID" value="KAF4740136.1"/>
    <property type="molecule type" value="Genomic_DNA"/>
</dbReference>
<sequence length="235" mass="26188">RDLKRFASWLDPEGEPYRMTLPSTEAERWAVVCDACLYGIAGYVVSFEDPARGYWYNININDDPEVWQWVLEGLGTDAPSTASTGDMSCLELVGIATGAIALEIGEGPRVKACGVTLHAFSDNTGAIGVIAAWKARSAPMRRVLSWIHEWSTRLTAQYLPGTVNRFFKVEEHLSTREVEERNVDFLAKSLRPSTMAQYETPVRLYERGHGKIRKGQEVTARNLVSFIRGLTMGGT</sequence>
<organism evidence="2 3">
    <name type="scientific">Perkinsus olseni</name>
    <name type="common">Perkinsus atlanticus</name>
    <dbReference type="NCBI Taxonomy" id="32597"/>
    <lineage>
        <taxon>Eukaryota</taxon>
        <taxon>Sar</taxon>
        <taxon>Alveolata</taxon>
        <taxon>Perkinsozoa</taxon>
        <taxon>Perkinsea</taxon>
        <taxon>Perkinsida</taxon>
        <taxon>Perkinsidae</taxon>
        <taxon>Perkinsus</taxon>
    </lineage>
</organism>
<dbReference type="AlphaFoldDB" id="A0A7J6T6T1"/>
<dbReference type="Proteomes" id="UP000574390">
    <property type="component" value="Unassembled WGS sequence"/>
</dbReference>
<protein>
    <recommendedName>
        <fullName evidence="1">Core-binding (CB) domain-containing protein</fullName>
    </recommendedName>
</protein>